<dbReference type="GO" id="GO:0004252">
    <property type="term" value="F:serine-type endopeptidase activity"/>
    <property type="evidence" value="ECO:0007669"/>
    <property type="project" value="InterPro"/>
</dbReference>
<keyword evidence="10" id="KW-1185">Reference proteome</keyword>
<feature type="transmembrane region" description="Helical" evidence="7">
    <location>
        <begin position="251"/>
        <end position="271"/>
    </location>
</feature>
<keyword evidence="4" id="KW-0378">Hydrolase</keyword>
<dbReference type="PANTHER" id="PTHR43731">
    <property type="entry name" value="RHOMBOID PROTEASE"/>
    <property type="match status" value="1"/>
</dbReference>
<keyword evidence="5 7" id="KW-1133">Transmembrane helix</keyword>
<dbReference type="InterPro" id="IPR022764">
    <property type="entry name" value="Peptidase_S54_rhomboid_dom"/>
</dbReference>
<dbReference type="Pfam" id="PF01694">
    <property type="entry name" value="Rhomboid"/>
    <property type="match status" value="1"/>
</dbReference>
<dbReference type="InterPro" id="IPR035952">
    <property type="entry name" value="Rhomboid-like_sf"/>
</dbReference>
<feature type="transmembrane region" description="Helical" evidence="7">
    <location>
        <begin position="112"/>
        <end position="130"/>
    </location>
</feature>
<dbReference type="FunFam" id="1.20.1540.10:FF:000012">
    <property type="entry name" value="Rhomboid family protein"/>
    <property type="match status" value="1"/>
</dbReference>
<evidence type="ECO:0000259" key="8">
    <source>
        <dbReference type="Pfam" id="PF01694"/>
    </source>
</evidence>
<evidence type="ECO:0000256" key="4">
    <source>
        <dbReference type="ARBA" id="ARBA00022801"/>
    </source>
</evidence>
<feature type="transmembrane region" description="Helical" evidence="7">
    <location>
        <begin position="142"/>
        <end position="160"/>
    </location>
</feature>
<comment type="subcellular location">
    <subcellularLocation>
        <location evidence="1">Membrane</location>
        <topology evidence="1">Multi-pass membrane protein</topology>
    </subcellularLocation>
</comment>
<dbReference type="EMBL" id="SWFS01000043">
    <property type="protein sequence ID" value="KAA8917353.1"/>
    <property type="molecule type" value="Genomic_DNA"/>
</dbReference>
<evidence type="ECO:0000256" key="5">
    <source>
        <dbReference type="ARBA" id="ARBA00022989"/>
    </source>
</evidence>
<evidence type="ECO:0000256" key="1">
    <source>
        <dbReference type="ARBA" id="ARBA00004141"/>
    </source>
</evidence>
<comment type="caution">
    <text evidence="9">The sequence shown here is derived from an EMBL/GenBank/DDBJ whole genome shotgun (WGS) entry which is preliminary data.</text>
</comment>
<evidence type="ECO:0000313" key="9">
    <source>
        <dbReference type="EMBL" id="KAA8917353.1"/>
    </source>
</evidence>
<feature type="transmembrane region" description="Helical" evidence="7">
    <location>
        <begin position="312"/>
        <end position="330"/>
    </location>
</feature>
<dbReference type="Proteomes" id="UP000761534">
    <property type="component" value="Unassembled WGS sequence"/>
</dbReference>
<evidence type="ECO:0000256" key="6">
    <source>
        <dbReference type="ARBA" id="ARBA00023136"/>
    </source>
</evidence>
<dbReference type="OrthoDB" id="10260614at2759"/>
<dbReference type="PANTHER" id="PTHR43731:SF14">
    <property type="entry name" value="PRESENILIN-ASSOCIATED RHOMBOID-LIKE PROTEIN, MITOCHONDRIAL"/>
    <property type="match status" value="1"/>
</dbReference>
<evidence type="ECO:0000256" key="7">
    <source>
        <dbReference type="SAM" id="Phobius"/>
    </source>
</evidence>
<reference evidence="9" key="1">
    <citation type="journal article" date="2019" name="G3 (Bethesda)">
        <title>Genome Assemblies of Two Rare Opportunistic Yeast Pathogens: Diutina rugosa (syn. Candida rugosa) and Trichomonascus ciferrii (syn. Candida ciferrii).</title>
        <authorList>
            <person name="Mixao V."/>
            <person name="Saus E."/>
            <person name="Hansen A.P."/>
            <person name="Lass-Florl C."/>
            <person name="Gabaldon T."/>
        </authorList>
    </citation>
    <scope>NUCLEOTIDE SEQUENCE</scope>
    <source>
        <strain evidence="9">CBS 4856</strain>
    </source>
</reference>
<dbReference type="VEuPathDB" id="FungiDB:TRICI_000508"/>
<dbReference type="Gene3D" id="1.20.1540.10">
    <property type="entry name" value="Rhomboid-like"/>
    <property type="match status" value="1"/>
</dbReference>
<dbReference type="GO" id="GO:0016020">
    <property type="term" value="C:membrane"/>
    <property type="evidence" value="ECO:0007669"/>
    <property type="project" value="UniProtKB-SubCell"/>
</dbReference>
<keyword evidence="3 7" id="KW-0812">Transmembrane</keyword>
<name>A0A642VD90_9ASCO</name>
<evidence type="ECO:0000313" key="10">
    <source>
        <dbReference type="Proteomes" id="UP000761534"/>
    </source>
</evidence>
<dbReference type="AlphaFoldDB" id="A0A642VD90"/>
<dbReference type="InterPro" id="IPR050925">
    <property type="entry name" value="Rhomboid_protease_S54"/>
</dbReference>
<feature type="transmembrane region" description="Helical" evidence="7">
    <location>
        <begin position="283"/>
        <end position="306"/>
    </location>
</feature>
<comment type="similarity">
    <text evidence="2">Belongs to the peptidase S54 family.</text>
</comment>
<keyword evidence="6 7" id="KW-0472">Membrane</keyword>
<protein>
    <recommendedName>
        <fullName evidence="8">Peptidase S54 rhomboid domain-containing protein</fullName>
    </recommendedName>
</protein>
<feature type="domain" description="Peptidase S54 rhomboid" evidence="8">
    <location>
        <begin position="185"/>
        <end position="329"/>
    </location>
</feature>
<dbReference type="SUPFAM" id="SSF144091">
    <property type="entry name" value="Rhomboid-like"/>
    <property type="match status" value="1"/>
</dbReference>
<feature type="transmembrane region" description="Helical" evidence="7">
    <location>
        <begin position="197"/>
        <end position="215"/>
    </location>
</feature>
<evidence type="ECO:0000256" key="3">
    <source>
        <dbReference type="ARBA" id="ARBA00022692"/>
    </source>
</evidence>
<accession>A0A642VD90</accession>
<dbReference type="GO" id="GO:0006465">
    <property type="term" value="P:signal peptide processing"/>
    <property type="evidence" value="ECO:0007669"/>
    <property type="project" value="TreeGrafter"/>
</dbReference>
<evidence type="ECO:0000256" key="2">
    <source>
        <dbReference type="ARBA" id="ARBA00009045"/>
    </source>
</evidence>
<sequence length="345" mass="39114">MNVFVQTHGRYFFLSNAGPQLARAAQSHGLSRFFSRNVAIGKVMRDNWLVWNRIPRKARPLDTLKSMVFPFGGARRGLATHRDLGGSYGGGGGGGKWRQKFRWMWYIYRKPILFGTGVLAFNTFALPYLFQMPFMTPLKRHPREVVYGLIGINLGVFLMWQSRNARLLKYVTRYGLLYKDSNFNKWGMLGSAFSHQGFMHLFLNMFVLWNMGLPVAQMLGTAKFLEVYLDGAIMSSLLSILSPLMTGYRQLIPSLGASGAIFTVFGLLTYLQPNVQLAFMGIPIPMSGWAVFMSSFGINVAGMYFRWGAIDYAGHVGGSIVAIIWGSIIQKRIERLRQRRASWNW</sequence>
<organism evidence="9 10">
    <name type="scientific">Trichomonascus ciferrii</name>
    <dbReference type="NCBI Taxonomy" id="44093"/>
    <lineage>
        <taxon>Eukaryota</taxon>
        <taxon>Fungi</taxon>
        <taxon>Dikarya</taxon>
        <taxon>Ascomycota</taxon>
        <taxon>Saccharomycotina</taxon>
        <taxon>Dipodascomycetes</taxon>
        <taxon>Dipodascales</taxon>
        <taxon>Trichomonascaceae</taxon>
        <taxon>Trichomonascus</taxon>
        <taxon>Trichomonascus ciferrii complex</taxon>
    </lineage>
</organism>
<gene>
    <name evidence="9" type="ORF">TRICI_000508</name>
</gene>
<proteinExistence type="inferred from homology"/>